<evidence type="ECO:0000259" key="2">
    <source>
        <dbReference type="Pfam" id="PF24406"/>
    </source>
</evidence>
<keyword evidence="4" id="KW-1185">Reference proteome</keyword>
<proteinExistence type="predicted"/>
<dbReference type="SUPFAM" id="SSF52540">
    <property type="entry name" value="P-loop containing nucleoside triphosphate hydrolases"/>
    <property type="match status" value="1"/>
</dbReference>
<feature type="domain" description="STAND NTPase 4 small alpha/beta" evidence="2">
    <location>
        <begin position="654"/>
        <end position="709"/>
    </location>
</feature>
<dbReference type="EMBL" id="BAAAGF010000002">
    <property type="protein sequence ID" value="GAA0743228.1"/>
    <property type="molecule type" value="Genomic_DNA"/>
</dbReference>
<dbReference type="PANTHER" id="PTHR31302">
    <property type="entry name" value="TRANSMEMBRANE PROTEIN WITH METALLOPHOSPHOESTERASE DOMAIN-RELATED"/>
    <property type="match status" value="1"/>
</dbReference>
<dbReference type="InterPro" id="IPR004843">
    <property type="entry name" value="Calcineurin-like_PHP"/>
</dbReference>
<gene>
    <name evidence="3" type="ORF">GCM10009431_16150</name>
</gene>
<organism evidence="3 4">
    <name type="scientific">Gaetbulibacter jejuensis</name>
    <dbReference type="NCBI Taxonomy" id="584607"/>
    <lineage>
        <taxon>Bacteria</taxon>
        <taxon>Pseudomonadati</taxon>
        <taxon>Bacteroidota</taxon>
        <taxon>Flavobacteriia</taxon>
        <taxon>Flavobacteriales</taxon>
        <taxon>Flavobacteriaceae</taxon>
        <taxon>Gaetbulibacter</taxon>
    </lineage>
</organism>
<dbReference type="InterPro" id="IPR029052">
    <property type="entry name" value="Metallo-depent_PP-like"/>
</dbReference>
<evidence type="ECO:0008006" key="5">
    <source>
        <dbReference type="Google" id="ProtNLM"/>
    </source>
</evidence>
<dbReference type="Gene3D" id="3.40.50.300">
    <property type="entry name" value="P-loop containing nucleotide triphosphate hydrolases"/>
    <property type="match status" value="1"/>
</dbReference>
<name>A0ABP3UVD3_9FLAO</name>
<evidence type="ECO:0000313" key="3">
    <source>
        <dbReference type="EMBL" id="GAA0743228.1"/>
    </source>
</evidence>
<dbReference type="InterPro" id="IPR027417">
    <property type="entry name" value="P-loop_NTPase"/>
</dbReference>
<evidence type="ECO:0000313" key="4">
    <source>
        <dbReference type="Proteomes" id="UP001500736"/>
    </source>
</evidence>
<protein>
    <recommendedName>
        <fullName evidence="5">Calcineurin-like phosphoesterase domain-containing protein</fullName>
    </recommendedName>
</protein>
<dbReference type="PANTHER" id="PTHR31302:SF0">
    <property type="entry name" value="TRANSMEMBRANE PROTEIN WITH METALLOPHOSPHOESTERASE DOMAIN"/>
    <property type="match status" value="1"/>
</dbReference>
<dbReference type="Gene3D" id="3.60.21.10">
    <property type="match status" value="1"/>
</dbReference>
<dbReference type="InterPro" id="IPR057123">
    <property type="entry name" value="STAND_NTPase4_dom"/>
</dbReference>
<comment type="caution">
    <text evidence="3">The sequence shown here is derived from an EMBL/GenBank/DDBJ whole genome shotgun (WGS) entry which is preliminary data.</text>
</comment>
<evidence type="ECO:0000259" key="1">
    <source>
        <dbReference type="Pfam" id="PF00149"/>
    </source>
</evidence>
<dbReference type="SUPFAM" id="SSF56300">
    <property type="entry name" value="Metallo-dependent phosphatases"/>
    <property type="match status" value="1"/>
</dbReference>
<dbReference type="Proteomes" id="UP001500736">
    <property type="component" value="Unassembled WGS sequence"/>
</dbReference>
<reference evidence="4" key="1">
    <citation type="journal article" date="2019" name="Int. J. Syst. Evol. Microbiol.">
        <title>The Global Catalogue of Microorganisms (GCM) 10K type strain sequencing project: providing services to taxonomists for standard genome sequencing and annotation.</title>
        <authorList>
            <consortium name="The Broad Institute Genomics Platform"/>
            <consortium name="The Broad Institute Genome Sequencing Center for Infectious Disease"/>
            <person name="Wu L."/>
            <person name="Ma J."/>
        </authorList>
    </citation>
    <scope>NUCLEOTIDE SEQUENCE [LARGE SCALE GENOMIC DNA]</scope>
    <source>
        <strain evidence="4">JCM 15976</strain>
    </source>
</reference>
<sequence>MLKIIHLSDLHIDNSSFDLNHKNLINALIKDLKKYVDKDTLMIFSGDFLNQGGRNFPEEMNPYEIVDNFLNKLTDSFPMLKDRVFFVPGNHEVKRSSLQEYVDFPFKENLLKSKSNLNGFLNDLYNKDTYIINGLKGYNEFSKGYFSNYPKKQLSDLDNTFIIEGENSKIGVSCLNSSWLCYDDNDDGNIAIGIKQIEHSLSFIDEVDLKICVVHHPLNYLSKNVEQSEIEKKIQNEFDIVLIGHTHEQKTDYISGINGDYFISVGKSLTAENSEIEVYKNGYSIVEYLVGDNVTCHFRKYDDDKKIFISNTDNALNDGKLVLQIQKREVLSTSQEQAKIMISNSFNSYLTDAGAKFTNRSSKDIKLNDIYVEPFLERFDVVDNEENNNTLTTSFLIGKTQDSTFKNIIVFGEENSGKTTLCKVMYRELFDEGSFIPIYIKGEDLKDSSVSKLEKLISKQIEKQYANYSSDCKKKIYLIIDDFKNSKLQFKYKKALINNILESDYNTLIIWDEYLTLNEFLDVKNIDIDIFEILQFGSKKRFELIKKWSDLVNEDEYIDEKDKVNNYYQVEKIIDSIIGKNLVPSFPIYILIVLQSNELTTTASLEQSTFGYYYDVLIKSAIGDKVKKNKEIEKMYSYLSELSYWLFKKRILKITEQELMEFHLNFNSLYDIDVSFKEYNSILLETQILSLTIDGLYKFKYTYIYFYFIGKYLSDNIEDEDVRVDIKILSQKLYQSHAANIYLFLSHHSKSKYIIDMVVDNSNTIFTNAKVMNFNTDVGDINNLIEQTSEGLSLETSKTYSENKEEELDMKDGVNETSREEDIVIDEEVSANIDFISQVNISYKSIEILGHILKNRYASLRGEDKNAIVEQIYFLSIKTLSSIFEILLQGEEHLRKEILELINQDTSITENEKDLLAKMIMFNMLYMVSYSVIKKVSISISSKDLKLTFNQVENDNKDNNIIRLISIANKLDYSTYFPLEDVKLLKEDFNKNKLPYFILRRLGFNFLRLKPINEIEQQKIAETLEISMKKQRSIDVTSKTK</sequence>
<dbReference type="Pfam" id="PF24406">
    <property type="entry name" value="nSTAND_NTPase4"/>
    <property type="match status" value="1"/>
</dbReference>
<dbReference type="Pfam" id="PF00149">
    <property type="entry name" value="Metallophos"/>
    <property type="match status" value="1"/>
</dbReference>
<accession>A0ABP3UVD3</accession>
<dbReference type="RefSeq" id="WP_343797302.1">
    <property type="nucleotide sequence ID" value="NZ_BAAAGF010000002.1"/>
</dbReference>
<feature type="domain" description="Calcineurin-like phosphoesterase" evidence="1">
    <location>
        <begin position="2"/>
        <end position="248"/>
    </location>
</feature>
<dbReference type="InterPro" id="IPR051158">
    <property type="entry name" value="Metallophosphoesterase_sf"/>
</dbReference>